<comment type="similarity">
    <text evidence="1">Belongs to the prokaryotic/mitochondrial release factor family.</text>
</comment>
<dbReference type="PANTHER" id="PTHR47814">
    <property type="entry name" value="PEPTIDYL-TRNA HYDROLASE ARFB"/>
    <property type="match status" value="1"/>
</dbReference>
<feature type="domain" description="Prokaryotic-type class I peptide chain release factors" evidence="3">
    <location>
        <begin position="33"/>
        <end position="49"/>
    </location>
</feature>
<gene>
    <name evidence="4" type="ordered locus">DMR_44340</name>
</gene>
<dbReference type="EMBL" id="AP010904">
    <property type="protein sequence ID" value="BAH77925.1"/>
    <property type="molecule type" value="Genomic_DNA"/>
</dbReference>
<dbReference type="Gene3D" id="3.30.160.20">
    <property type="match status" value="1"/>
</dbReference>
<sequence length="150" mass="16782">MGVRDEREKDVDDLFVTSRVSIPLAEIDYIAARSGGPGGQHVNTTSSKVTLLFDLDASPSLTEADKARIREALTGRIGKDGVLRVVSQTSRSQFANKEIALERFAALLREALTPRPPRRKTRATLASKLRRLDDKKRQGERKRQRRDLGD</sequence>
<feature type="region of interest" description="Disordered" evidence="2">
    <location>
        <begin position="127"/>
        <end position="150"/>
    </location>
</feature>
<dbReference type="AlphaFoldDB" id="C4XRK9"/>
<dbReference type="GO" id="GO:0004045">
    <property type="term" value="F:peptidyl-tRNA hydrolase activity"/>
    <property type="evidence" value="ECO:0007669"/>
    <property type="project" value="TreeGrafter"/>
</dbReference>
<dbReference type="InterPro" id="IPR000352">
    <property type="entry name" value="Pep_chain_release_fac_I"/>
</dbReference>
<dbReference type="RefSeq" id="WP_015863043.1">
    <property type="nucleotide sequence ID" value="NC_012796.1"/>
</dbReference>
<evidence type="ECO:0000256" key="2">
    <source>
        <dbReference type="SAM" id="MobiDB-lite"/>
    </source>
</evidence>
<dbReference type="GO" id="GO:0003747">
    <property type="term" value="F:translation release factor activity"/>
    <property type="evidence" value="ECO:0007669"/>
    <property type="project" value="InterPro"/>
</dbReference>
<name>C4XRK9_SOLM1</name>
<dbReference type="NCBIfam" id="NF006718">
    <property type="entry name" value="PRK09256.1"/>
    <property type="match status" value="1"/>
</dbReference>
<dbReference type="PANTHER" id="PTHR47814:SF1">
    <property type="entry name" value="PEPTIDYL-TRNA HYDROLASE ARFB"/>
    <property type="match status" value="1"/>
</dbReference>
<dbReference type="KEGG" id="dma:DMR_44340"/>
<dbReference type="GO" id="GO:0043022">
    <property type="term" value="F:ribosome binding"/>
    <property type="evidence" value="ECO:0007669"/>
    <property type="project" value="TreeGrafter"/>
</dbReference>
<evidence type="ECO:0000259" key="3">
    <source>
        <dbReference type="PROSITE" id="PS00745"/>
    </source>
</evidence>
<proteinExistence type="inferred from homology"/>
<dbReference type="PROSITE" id="PS00745">
    <property type="entry name" value="RF_PROK_I"/>
    <property type="match status" value="1"/>
</dbReference>
<feature type="compositionally biased region" description="Basic residues" evidence="2">
    <location>
        <begin position="138"/>
        <end position="150"/>
    </location>
</feature>
<protein>
    <recommendedName>
        <fullName evidence="3">Prokaryotic-type class I peptide chain release factors domain-containing protein</fullName>
    </recommendedName>
</protein>
<dbReference type="Pfam" id="PF00472">
    <property type="entry name" value="RF-1"/>
    <property type="match status" value="1"/>
</dbReference>
<dbReference type="InterPro" id="IPR045853">
    <property type="entry name" value="Pep_chain_release_fac_I_sf"/>
</dbReference>
<dbReference type="eggNOG" id="COG1186">
    <property type="taxonomic scope" value="Bacteria"/>
</dbReference>
<organism evidence="4 5">
    <name type="scientific">Solidesulfovibrio magneticus (strain ATCC 700980 / DSM 13731 / RS-1)</name>
    <name type="common">Desulfovibrio magneticus</name>
    <dbReference type="NCBI Taxonomy" id="573370"/>
    <lineage>
        <taxon>Bacteria</taxon>
        <taxon>Pseudomonadati</taxon>
        <taxon>Thermodesulfobacteriota</taxon>
        <taxon>Desulfovibrionia</taxon>
        <taxon>Desulfovibrionales</taxon>
        <taxon>Desulfovibrionaceae</taxon>
        <taxon>Solidesulfovibrio</taxon>
    </lineage>
</organism>
<dbReference type="Proteomes" id="UP000009071">
    <property type="component" value="Chromosome"/>
</dbReference>
<reference evidence="4 5" key="1">
    <citation type="journal article" date="2009" name="Genome Res.">
        <title>Whole genome sequence of Desulfovibrio magneticus strain RS-1 revealed common gene clusters in magnetotactic bacteria.</title>
        <authorList>
            <person name="Nakazawa H."/>
            <person name="Arakaki A."/>
            <person name="Narita-Yamada S."/>
            <person name="Yashiro I."/>
            <person name="Jinno K."/>
            <person name="Aoki N."/>
            <person name="Tsuruyama A."/>
            <person name="Okamura Y."/>
            <person name="Tanikawa S."/>
            <person name="Fujita N."/>
            <person name="Takeyama H."/>
            <person name="Matsunaga T."/>
        </authorList>
    </citation>
    <scope>NUCLEOTIDE SEQUENCE [LARGE SCALE GENOMIC DNA]</scope>
    <source>
        <strain evidence="5">ATCC 700980 / DSM 13731 / RS-1</strain>
    </source>
</reference>
<dbReference type="SUPFAM" id="SSF75620">
    <property type="entry name" value="Release factor"/>
    <property type="match status" value="1"/>
</dbReference>
<keyword evidence="5" id="KW-1185">Reference proteome</keyword>
<dbReference type="HOGENOM" id="CLU_089470_3_2_7"/>
<evidence type="ECO:0000256" key="1">
    <source>
        <dbReference type="ARBA" id="ARBA00010835"/>
    </source>
</evidence>
<evidence type="ECO:0000313" key="4">
    <source>
        <dbReference type="EMBL" id="BAH77925.1"/>
    </source>
</evidence>
<dbReference type="GO" id="GO:0072344">
    <property type="term" value="P:rescue of stalled ribosome"/>
    <property type="evidence" value="ECO:0007669"/>
    <property type="project" value="TreeGrafter"/>
</dbReference>
<dbReference type="STRING" id="573370.DMR_44340"/>
<accession>C4XRK9</accession>
<evidence type="ECO:0000313" key="5">
    <source>
        <dbReference type="Proteomes" id="UP000009071"/>
    </source>
</evidence>